<organism evidence="1">
    <name type="scientific">marine metagenome</name>
    <dbReference type="NCBI Taxonomy" id="408172"/>
    <lineage>
        <taxon>unclassified sequences</taxon>
        <taxon>metagenomes</taxon>
        <taxon>ecological metagenomes</taxon>
    </lineage>
</organism>
<dbReference type="Gene3D" id="1.10.1060.10">
    <property type="entry name" value="Alpha-helical ferredoxin"/>
    <property type="match status" value="1"/>
</dbReference>
<protein>
    <recommendedName>
        <fullName evidence="2">4Fe-4S ferredoxin-type domain-containing protein</fullName>
    </recommendedName>
</protein>
<evidence type="ECO:0008006" key="2">
    <source>
        <dbReference type="Google" id="ProtNLM"/>
    </source>
</evidence>
<sequence>MAGDDSTQDLHFVPAPCQVACPVGTDAPSYIGLIWEGKYEE</sequence>
<dbReference type="AlphaFoldDB" id="A0A383BQF2"/>
<gene>
    <name evidence="1" type="ORF">METZ01_LOCUS474389</name>
</gene>
<dbReference type="SUPFAM" id="SSF46548">
    <property type="entry name" value="alpha-helical ferredoxin"/>
    <property type="match status" value="1"/>
</dbReference>
<evidence type="ECO:0000313" key="1">
    <source>
        <dbReference type="EMBL" id="SVE21535.1"/>
    </source>
</evidence>
<dbReference type="InterPro" id="IPR009051">
    <property type="entry name" value="Helical_ferredxn"/>
</dbReference>
<feature type="non-terminal residue" evidence="1">
    <location>
        <position position="41"/>
    </location>
</feature>
<reference evidence="1" key="1">
    <citation type="submission" date="2018-05" db="EMBL/GenBank/DDBJ databases">
        <authorList>
            <person name="Lanie J.A."/>
            <person name="Ng W.-L."/>
            <person name="Kazmierczak K.M."/>
            <person name="Andrzejewski T.M."/>
            <person name="Davidsen T.M."/>
            <person name="Wayne K.J."/>
            <person name="Tettelin H."/>
            <person name="Glass J.I."/>
            <person name="Rusch D."/>
            <person name="Podicherti R."/>
            <person name="Tsui H.-C.T."/>
            <person name="Winkler M.E."/>
        </authorList>
    </citation>
    <scope>NUCLEOTIDE SEQUENCE</scope>
</reference>
<proteinExistence type="predicted"/>
<accession>A0A383BQF2</accession>
<dbReference type="GO" id="GO:0051536">
    <property type="term" value="F:iron-sulfur cluster binding"/>
    <property type="evidence" value="ECO:0007669"/>
    <property type="project" value="InterPro"/>
</dbReference>
<dbReference type="EMBL" id="UINC01201958">
    <property type="protein sequence ID" value="SVE21535.1"/>
    <property type="molecule type" value="Genomic_DNA"/>
</dbReference>
<name>A0A383BQF2_9ZZZZ</name>